<dbReference type="GO" id="GO:0005886">
    <property type="term" value="C:plasma membrane"/>
    <property type="evidence" value="ECO:0007669"/>
    <property type="project" value="UniProtKB-SubCell"/>
</dbReference>
<keyword evidence="6" id="KW-0472">Membrane</keyword>
<evidence type="ECO:0000256" key="3">
    <source>
        <dbReference type="ARBA" id="ARBA00022475"/>
    </source>
</evidence>
<dbReference type="Gene3D" id="3.40.50.12580">
    <property type="match status" value="1"/>
</dbReference>
<dbReference type="Proteomes" id="UP000198921">
    <property type="component" value="Unassembled WGS sequence"/>
</dbReference>
<evidence type="ECO:0000256" key="1">
    <source>
        <dbReference type="ARBA" id="ARBA00004202"/>
    </source>
</evidence>
<dbReference type="InterPro" id="IPR043149">
    <property type="entry name" value="TagF_N"/>
</dbReference>
<evidence type="ECO:0000313" key="7">
    <source>
        <dbReference type="EMBL" id="SDZ01192.1"/>
    </source>
</evidence>
<keyword evidence="8" id="KW-1185">Reference proteome</keyword>
<dbReference type="InterPro" id="IPR051612">
    <property type="entry name" value="Teichoic_Acid_Biosynth"/>
</dbReference>
<keyword evidence="5" id="KW-0777">Teichoic acid biosynthesis</keyword>
<dbReference type="SUPFAM" id="SSF53756">
    <property type="entry name" value="UDP-Glycosyltransferase/glycogen phosphorylase"/>
    <property type="match status" value="1"/>
</dbReference>
<dbReference type="InterPro" id="IPR043148">
    <property type="entry name" value="TagF_C"/>
</dbReference>
<dbReference type="GO" id="GO:0047355">
    <property type="term" value="F:CDP-glycerol glycerophosphotransferase activity"/>
    <property type="evidence" value="ECO:0007669"/>
    <property type="project" value="InterPro"/>
</dbReference>
<dbReference type="EMBL" id="FNOT01000016">
    <property type="protein sequence ID" value="SDZ01192.1"/>
    <property type="molecule type" value="Genomic_DNA"/>
</dbReference>
<evidence type="ECO:0000313" key="8">
    <source>
        <dbReference type="Proteomes" id="UP000198921"/>
    </source>
</evidence>
<comment type="subcellular location">
    <subcellularLocation>
        <location evidence="1">Cell membrane</location>
        <topology evidence="1">Peripheral membrane protein</topology>
    </subcellularLocation>
</comment>
<dbReference type="PANTHER" id="PTHR37316">
    <property type="entry name" value="TEICHOIC ACID GLYCEROL-PHOSPHATE PRIMASE"/>
    <property type="match status" value="1"/>
</dbReference>
<dbReference type="PANTHER" id="PTHR37316:SF3">
    <property type="entry name" value="TEICHOIC ACID GLYCEROL-PHOSPHATE TRANSFERASE"/>
    <property type="match status" value="1"/>
</dbReference>
<organism evidence="7 8">
    <name type="scientific">Geodermatophilus africanus</name>
    <dbReference type="NCBI Taxonomy" id="1137993"/>
    <lineage>
        <taxon>Bacteria</taxon>
        <taxon>Bacillati</taxon>
        <taxon>Actinomycetota</taxon>
        <taxon>Actinomycetes</taxon>
        <taxon>Geodermatophilales</taxon>
        <taxon>Geodermatophilaceae</taxon>
        <taxon>Geodermatophilus</taxon>
    </lineage>
</organism>
<protein>
    <submittedName>
        <fullName evidence="7">CDP-glycerol:poly(Glycerophosphate) glycerophosphotransferase</fullName>
    </submittedName>
</protein>
<dbReference type="Gene3D" id="3.40.50.11820">
    <property type="match status" value="1"/>
</dbReference>
<name>A0A1H3PJ51_9ACTN</name>
<dbReference type="Pfam" id="PF04464">
    <property type="entry name" value="Glyphos_transf"/>
    <property type="match status" value="1"/>
</dbReference>
<evidence type="ECO:0000256" key="6">
    <source>
        <dbReference type="ARBA" id="ARBA00023136"/>
    </source>
</evidence>
<dbReference type="GO" id="GO:0019350">
    <property type="term" value="P:teichoic acid biosynthetic process"/>
    <property type="evidence" value="ECO:0007669"/>
    <property type="project" value="UniProtKB-KW"/>
</dbReference>
<evidence type="ECO:0000256" key="2">
    <source>
        <dbReference type="ARBA" id="ARBA00010488"/>
    </source>
</evidence>
<dbReference type="InterPro" id="IPR007554">
    <property type="entry name" value="Glycerophosphate_synth"/>
</dbReference>
<keyword evidence="3" id="KW-1003">Cell membrane</keyword>
<reference evidence="8" key="1">
    <citation type="submission" date="2016-10" db="EMBL/GenBank/DDBJ databases">
        <authorList>
            <person name="Varghese N."/>
            <person name="Submissions S."/>
        </authorList>
    </citation>
    <scope>NUCLEOTIDE SEQUENCE [LARGE SCALE GENOMIC DNA]</scope>
    <source>
        <strain evidence="8">DSM 45422</strain>
    </source>
</reference>
<evidence type="ECO:0000256" key="4">
    <source>
        <dbReference type="ARBA" id="ARBA00022679"/>
    </source>
</evidence>
<dbReference type="AlphaFoldDB" id="A0A1H3PJ51"/>
<proteinExistence type="inferred from homology"/>
<comment type="similarity">
    <text evidence="2">Belongs to the CDP-glycerol glycerophosphotransferase family.</text>
</comment>
<sequence>MPHDDPCPPTRRTWPGRWPVRIVWFTYRGLYADNPRAVYEALVARGAGWAGDGEVTHTWLCTAATEHTFPPGVATARYGTPEARAALEAADVVVANDCMSMSWSKQPGTTYLQTWHGTPLKRIHHDVQPVRPGWLDGPDLDVARWDHLLSPNAASTERLRGAFRFRGPVHETGYPRNDVLSSPRRDAVRAEVRSRLSIAEGTTAVLYAPTWRDDLVLDRAGGPAAELRIDLADFAARLGGDHVLLARLHSIVADRLELPDGLPVLDVSAEPDPAGLYLAADVLVTDYSSVAFDFAVTGKPILFFTYDLAHYRDDLRGFYVDLAEIAPGPLLETSAELIDALADLDGVRERSAARYADFRATFCHLEDGHATERVLDLLFPSAAAAGTTTRGGDDRAR</sequence>
<dbReference type="STRING" id="1137993.SAMN05660209_04353"/>
<evidence type="ECO:0000256" key="5">
    <source>
        <dbReference type="ARBA" id="ARBA00022944"/>
    </source>
</evidence>
<keyword evidence="4 7" id="KW-0808">Transferase</keyword>
<accession>A0A1H3PJ51</accession>
<gene>
    <name evidence="7" type="ORF">SAMN05660209_04353</name>
</gene>